<name>A0A517DQ19_9FIRM</name>
<keyword evidence="2" id="KW-1185">Reference proteome</keyword>
<gene>
    <name evidence="1" type="ORF">SPTER_06810</name>
</gene>
<proteinExistence type="predicted"/>
<dbReference type="AlphaFoldDB" id="A0A517DQ19"/>
<organism evidence="1 2">
    <name type="scientific">Sporomusa termitida</name>
    <dbReference type="NCBI Taxonomy" id="2377"/>
    <lineage>
        <taxon>Bacteria</taxon>
        <taxon>Bacillati</taxon>
        <taxon>Bacillota</taxon>
        <taxon>Negativicutes</taxon>
        <taxon>Selenomonadales</taxon>
        <taxon>Sporomusaceae</taxon>
        <taxon>Sporomusa</taxon>
    </lineage>
</organism>
<accession>A0A517DQ19</accession>
<sequence length="55" mass="6298">MQALLTWLFGYKLPSNDKGLTKPGVLVDKREKIVPIPVTQDITRTKEFWDRAVPS</sequence>
<reference evidence="1 2" key="1">
    <citation type="submission" date="2019-02" db="EMBL/GenBank/DDBJ databases">
        <title>Closed genome of Sporomusa termitida DSM 4440.</title>
        <authorList>
            <person name="Poehlein A."/>
            <person name="Daniel R."/>
        </authorList>
    </citation>
    <scope>NUCLEOTIDE SEQUENCE [LARGE SCALE GENOMIC DNA]</scope>
    <source>
        <strain evidence="1 2">DSM 4440</strain>
    </source>
</reference>
<dbReference type="EMBL" id="CP036259">
    <property type="protein sequence ID" value="QDR79407.1"/>
    <property type="molecule type" value="Genomic_DNA"/>
</dbReference>
<dbReference type="RefSeq" id="WP_170233130.1">
    <property type="nucleotide sequence ID" value="NZ_CP036259.1"/>
</dbReference>
<evidence type="ECO:0000313" key="2">
    <source>
        <dbReference type="Proteomes" id="UP000320776"/>
    </source>
</evidence>
<dbReference type="Proteomes" id="UP000320776">
    <property type="component" value="Chromosome"/>
</dbReference>
<evidence type="ECO:0000313" key="1">
    <source>
        <dbReference type="EMBL" id="QDR79407.1"/>
    </source>
</evidence>
<dbReference type="KEGG" id="sted:SPTER_06810"/>
<protein>
    <submittedName>
        <fullName evidence="1">Uncharacterized protein</fullName>
    </submittedName>
</protein>